<dbReference type="Pfam" id="PF06742">
    <property type="entry name" value="DUF1214"/>
    <property type="match status" value="1"/>
</dbReference>
<proteinExistence type="predicted"/>
<dbReference type="Proteomes" id="UP001500301">
    <property type="component" value="Unassembled WGS sequence"/>
</dbReference>
<name>A0ABP6WAM3_9ACTN</name>
<evidence type="ECO:0000259" key="1">
    <source>
        <dbReference type="Pfam" id="PF06742"/>
    </source>
</evidence>
<feature type="domain" description="DUF1214" evidence="1">
    <location>
        <begin position="218"/>
        <end position="297"/>
    </location>
</feature>
<comment type="caution">
    <text evidence="3">The sequence shown here is derived from an EMBL/GenBank/DDBJ whole genome shotgun (WGS) entry which is preliminary data.</text>
</comment>
<dbReference type="InterPro" id="IPR010621">
    <property type="entry name" value="DUF1214"/>
</dbReference>
<feature type="domain" description="DUF1254" evidence="2">
    <location>
        <begin position="29"/>
        <end position="139"/>
    </location>
</feature>
<dbReference type="PANTHER" id="PTHR36509">
    <property type="entry name" value="BLL3101 PROTEIN"/>
    <property type="match status" value="1"/>
</dbReference>
<evidence type="ECO:0000313" key="4">
    <source>
        <dbReference type="Proteomes" id="UP001500301"/>
    </source>
</evidence>
<dbReference type="PANTHER" id="PTHR36509:SF2">
    <property type="entry name" value="BLL3101 PROTEIN"/>
    <property type="match status" value="1"/>
</dbReference>
<gene>
    <name evidence="3" type="ORF">GCM10022263_39020</name>
</gene>
<dbReference type="EMBL" id="BAABBB010000023">
    <property type="protein sequence ID" value="GAA3548175.1"/>
    <property type="molecule type" value="Genomic_DNA"/>
</dbReference>
<organism evidence="3 4">
    <name type="scientific">Nocardioides daeguensis</name>
    <dbReference type="NCBI Taxonomy" id="908359"/>
    <lineage>
        <taxon>Bacteria</taxon>
        <taxon>Bacillati</taxon>
        <taxon>Actinomycetota</taxon>
        <taxon>Actinomycetes</taxon>
        <taxon>Propionibacteriales</taxon>
        <taxon>Nocardioidaceae</taxon>
        <taxon>Nocardioides</taxon>
    </lineage>
</organism>
<keyword evidence="4" id="KW-1185">Reference proteome</keyword>
<evidence type="ECO:0000259" key="2">
    <source>
        <dbReference type="Pfam" id="PF06863"/>
    </source>
</evidence>
<dbReference type="InterPro" id="IPR010679">
    <property type="entry name" value="DUF1254"/>
</dbReference>
<dbReference type="Pfam" id="PF06863">
    <property type="entry name" value="DUF1254"/>
    <property type="match status" value="1"/>
</dbReference>
<evidence type="ECO:0000313" key="3">
    <source>
        <dbReference type="EMBL" id="GAA3548175.1"/>
    </source>
</evidence>
<accession>A0ABP6WAM3</accession>
<protein>
    <submittedName>
        <fullName evidence="3">DUF1214 domain-containing protein</fullName>
    </submittedName>
</protein>
<reference evidence="4" key="1">
    <citation type="journal article" date="2019" name="Int. J. Syst. Evol. Microbiol.">
        <title>The Global Catalogue of Microorganisms (GCM) 10K type strain sequencing project: providing services to taxonomists for standard genome sequencing and annotation.</title>
        <authorList>
            <consortium name="The Broad Institute Genomics Platform"/>
            <consortium name="The Broad Institute Genome Sequencing Center for Infectious Disease"/>
            <person name="Wu L."/>
            <person name="Ma J."/>
        </authorList>
    </citation>
    <scope>NUCLEOTIDE SEQUENCE [LARGE SCALE GENOMIC DNA]</scope>
    <source>
        <strain evidence="4">JCM 17460</strain>
    </source>
</reference>
<sequence length="317" mass="34999">MSIIVNAENFARAESDLMFSRVHADAGSVNRWNHFRVPAPLDHQNIVRLNRDTLYSACIADLAEPVVLTVPESGERYLSVMVVNQGHYIPRIFHAAGEYRLTEEDFGSRYVMLGARILVDPSDPEDVAEVNALQDGLGIASTSDTPFELPDYDQASQKATRDALLRLADGLADFRHGFGRADEVDPVRHLLCTAAGWGGLPDYEATYLNVVPGLPVGEYQLRVVDPPVDAFWSISLYNAEGYFEPNALGVNNLNSITSVKDADGGTTVRFGVSPNGEPNYLPIMEGWNFMVRLYRPRAEILDGTWQLPEVTRVGSEA</sequence>
<dbReference type="RefSeq" id="WP_218236869.1">
    <property type="nucleotide sequence ID" value="NZ_BAABBB010000023.1"/>
</dbReference>